<evidence type="ECO:0000313" key="4">
    <source>
        <dbReference type="Proteomes" id="UP001597221"/>
    </source>
</evidence>
<dbReference type="Pfam" id="PF08327">
    <property type="entry name" value="AHSA1"/>
    <property type="match status" value="1"/>
</dbReference>
<dbReference type="InterPro" id="IPR023393">
    <property type="entry name" value="START-like_dom_sf"/>
</dbReference>
<feature type="domain" description="Activator of Hsp90 ATPase homologue 1/2-like C-terminal" evidence="2">
    <location>
        <begin position="17"/>
        <end position="124"/>
    </location>
</feature>
<evidence type="ECO:0000313" key="3">
    <source>
        <dbReference type="EMBL" id="MFD1610104.1"/>
    </source>
</evidence>
<dbReference type="InterPro" id="IPR013538">
    <property type="entry name" value="ASHA1/2-like_C"/>
</dbReference>
<name>A0ABW4HWY7_9BACI</name>
<accession>A0ABW4HWY7</accession>
<reference evidence="4" key="1">
    <citation type="journal article" date="2019" name="Int. J. Syst. Evol. Microbiol.">
        <title>The Global Catalogue of Microorganisms (GCM) 10K type strain sequencing project: providing services to taxonomists for standard genome sequencing and annotation.</title>
        <authorList>
            <consortium name="The Broad Institute Genomics Platform"/>
            <consortium name="The Broad Institute Genome Sequencing Center for Infectious Disease"/>
            <person name="Wu L."/>
            <person name="Ma J."/>
        </authorList>
    </citation>
    <scope>NUCLEOTIDE SEQUENCE [LARGE SCALE GENOMIC DNA]</scope>
    <source>
        <strain evidence="4">CGMCC 1.12376</strain>
    </source>
</reference>
<dbReference type="CDD" id="cd07812">
    <property type="entry name" value="SRPBCC"/>
    <property type="match status" value="1"/>
</dbReference>
<dbReference type="Proteomes" id="UP001597221">
    <property type="component" value="Unassembled WGS sequence"/>
</dbReference>
<dbReference type="RefSeq" id="WP_379599596.1">
    <property type="nucleotide sequence ID" value="NZ_JBHUDE010000167.1"/>
</dbReference>
<organism evidence="3 4">
    <name type="scientific">Oceanobacillus luteolus</name>
    <dbReference type="NCBI Taxonomy" id="1274358"/>
    <lineage>
        <taxon>Bacteria</taxon>
        <taxon>Bacillati</taxon>
        <taxon>Bacillota</taxon>
        <taxon>Bacilli</taxon>
        <taxon>Bacillales</taxon>
        <taxon>Bacillaceae</taxon>
        <taxon>Oceanobacillus</taxon>
    </lineage>
</organism>
<sequence>MKEKEMHCYHFAAEISAPIDVVFQCLNKDEHVLKWNTQIIRNIYEGSEEDLEAGSTFTTVQKIGGKVYELEGKYVEYDPPYFAVVETETKEGISKTEYRLEELDGETIFTVDVYLIPSNWIYKTTMKMMKWAVKPMYDEQFERFVDYIHTEM</sequence>
<dbReference type="SUPFAM" id="SSF55961">
    <property type="entry name" value="Bet v1-like"/>
    <property type="match status" value="1"/>
</dbReference>
<comment type="similarity">
    <text evidence="1">Belongs to the AHA1 family.</text>
</comment>
<comment type="caution">
    <text evidence="3">The sequence shown here is derived from an EMBL/GenBank/DDBJ whole genome shotgun (WGS) entry which is preliminary data.</text>
</comment>
<evidence type="ECO:0000259" key="2">
    <source>
        <dbReference type="Pfam" id="PF08327"/>
    </source>
</evidence>
<keyword evidence="4" id="KW-1185">Reference proteome</keyword>
<evidence type="ECO:0000256" key="1">
    <source>
        <dbReference type="ARBA" id="ARBA00006817"/>
    </source>
</evidence>
<proteinExistence type="inferred from homology"/>
<dbReference type="EMBL" id="JBHUDE010000167">
    <property type="protein sequence ID" value="MFD1610104.1"/>
    <property type="molecule type" value="Genomic_DNA"/>
</dbReference>
<gene>
    <name evidence="3" type="ORF">ACFSBH_21035</name>
</gene>
<protein>
    <submittedName>
        <fullName evidence="3">SRPBCC family protein</fullName>
    </submittedName>
</protein>
<dbReference type="Gene3D" id="3.30.530.20">
    <property type="match status" value="1"/>
</dbReference>